<reference evidence="9 10" key="1">
    <citation type="submission" date="2015-09" db="EMBL/GenBank/DDBJ databases">
        <title>Draft genome of the scarab beetle Oryctes borbonicus.</title>
        <authorList>
            <person name="Meyer J.M."/>
            <person name="Markov G.V."/>
            <person name="Baskaran P."/>
            <person name="Herrmann M."/>
            <person name="Sommer R.J."/>
            <person name="Roedelsperger C."/>
        </authorList>
    </citation>
    <scope>NUCLEOTIDE SEQUENCE [LARGE SCALE GENOMIC DNA]</scope>
    <source>
        <strain evidence="9">OB123</strain>
        <tissue evidence="9">Whole animal</tissue>
    </source>
</reference>
<evidence type="ECO:0000256" key="7">
    <source>
        <dbReference type="RuleBase" id="RU367095"/>
    </source>
</evidence>
<evidence type="ECO:0000313" key="9">
    <source>
        <dbReference type="EMBL" id="KRT85971.1"/>
    </source>
</evidence>
<dbReference type="InterPro" id="IPR040608">
    <property type="entry name" value="Snf8/Vps36"/>
</dbReference>
<comment type="subunit">
    <text evidence="7">Component of the endosomal sorting complex required for transport II (ESCRT-II).</text>
</comment>
<proteinExistence type="inferred from homology"/>
<dbReference type="GO" id="GO:0043130">
    <property type="term" value="F:ubiquitin binding"/>
    <property type="evidence" value="ECO:0007669"/>
    <property type="project" value="UniProtKB-UniRule"/>
</dbReference>
<dbReference type="Gene3D" id="2.30.29.30">
    <property type="entry name" value="Pleckstrin-homology domain (PH domain)/Phosphotyrosine-binding domain (PTB)"/>
    <property type="match status" value="1"/>
</dbReference>
<dbReference type="EMBL" id="LJIG01000969">
    <property type="protein sequence ID" value="KRT85971.1"/>
    <property type="molecule type" value="Genomic_DNA"/>
</dbReference>
<keyword evidence="4 7" id="KW-0963">Cytoplasm</keyword>
<dbReference type="SUPFAM" id="SSF46785">
    <property type="entry name" value="Winged helix' DNA-binding domain"/>
    <property type="match status" value="2"/>
</dbReference>
<keyword evidence="7" id="KW-0967">Endosome</keyword>
<dbReference type="PANTHER" id="PTHR13128">
    <property type="entry name" value="VACUOLAR PROTEIN-SORTING-ASSOCIATED PROTEIN 36"/>
    <property type="match status" value="1"/>
</dbReference>
<evidence type="ECO:0000256" key="4">
    <source>
        <dbReference type="ARBA" id="ARBA00022490"/>
    </source>
</evidence>
<organism evidence="9 10">
    <name type="scientific">Oryctes borbonicus</name>
    <dbReference type="NCBI Taxonomy" id="1629725"/>
    <lineage>
        <taxon>Eukaryota</taxon>
        <taxon>Metazoa</taxon>
        <taxon>Ecdysozoa</taxon>
        <taxon>Arthropoda</taxon>
        <taxon>Hexapoda</taxon>
        <taxon>Insecta</taxon>
        <taxon>Pterygota</taxon>
        <taxon>Neoptera</taxon>
        <taxon>Endopterygota</taxon>
        <taxon>Coleoptera</taxon>
        <taxon>Polyphaga</taxon>
        <taxon>Scarabaeiformia</taxon>
        <taxon>Scarabaeidae</taxon>
        <taxon>Dynastinae</taxon>
        <taxon>Oryctes</taxon>
    </lineage>
</organism>
<dbReference type="AlphaFoldDB" id="A0A0T6BF56"/>
<dbReference type="GO" id="GO:0000814">
    <property type="term" value="C:ESCRT II complex"/>
    <property type="evidence" value="ECO:0007669"/>
    <property type="project" value="UniProtKB-UniRule"/>
</dbReference>
<comment type="caution">
    <text evidence="9">The sequence shown here is derived from an EMBL/GenBank/DDBJ whole genome shotgun (WGS) entry which is preliminary data.</text>
</comment>
<keyword evidence="3 7" id="KW-0813">Transport</keyword>
<comment type="subcellular location">
    <subcellularLocation>
        <location evidence="7">Cytoplasm</location>
    </subcellularLocation>
    <subcellularLocation>
        <location evidence="7">Endosome</location>
    </subcellularLocation>
</comment>
<feature type="non-terminal residue" evidence="9">
    <location>
        <position position="385"/>
    </location>
</feature>
<dbReference type="OrthoDB" id="271448at2759"/>
<evidence type="ECO:0000259" key="8">
    <source>
        <dbReference type="PROSITE" id="PS51495"/>
    </source>
</evidence>
<dbReference type="GO" id="GO:0032266">
    <property type="term" value="F:phosphatidylinositol-3-phosphate binding"/>
    <property type="evidence" value="ECO:0007669"/>
    <property type="project" value="UniProtKB-UniRule"/>
</dbReference>
<protein>
    <recommendedName>
        <fullName evidence="2 7">Vacuolar protein-sorting-associated protein 36</fullName>
    </recommendedName>
    <alternativeName>
        <fullName evidence="6 7">ESCRT-II complex subunit VPS36</fullName>
    </alternativeName>
</protein>
<dbReference type="InterPro" id="IPR036390">
    <property type="entry name" value="WH_DNA-bd_sf"/>
</dbReference>
<dbReference type="Gene3D" id="1.10.10.10">
    <property type="entry name" value="Winged helix-like DNA-binding domain superfamily/Winged helix DNA-binding domain"/>
    <property type="match status" value="2"/>
</dbReference>
<keyword evidence="10" id="KW-1185">Reference proteome</keyword>
<accession>A0A0T6BF56</accession>
<dbReference type="Pfam" id="PF11605">
    <property type="entry name" value="Vps36_ESCRT-II"/>
    <property type="match status" value="1"/>
</dbReference>
<dbReference type="Pfam" id="PF04157">
    <property type="entry name" value="EAP30"/>
    <property type="match status" value="1"/>
</dbReference>
<evidence type="ECO:0000256" key="2">
    <source>
        <dbReference type="ARBA" id="ARBA00017953"/>
    </source>
</evidence>
<evidence type="ECO:0000256" key="1">
    <source>
        <dbReference type="ARBA" id="ARBA00009697"/>
    </source>
</evidence>
<dbReference type="Gene3D" id="6.10.140.260">
    <property type="match status" value="1"/>
</dbReference>
<dbReference type="FunFam" id="1.10.10.10:FF:000416">
    <property type="entry name" value="Vacuolar protein-sorting-associated protein 36"/>
    <property type="match status" value="1"/>
</dbReference>
<evidence type="ECO:0000256" key="5">
    <source>
        <dbReference type="ARBA" id="ARBA00022927"/>
    </source>
</evidence>
<dbReference type="GO" id="GO:0043328">
    <property type="term" value="P:protein transport to vacuole involved in ubiquitin-dependent protein catabolic process via the multivesicular body sorting pathway"/>
    <property type="evidence" value="ECO:0007669"/>
    <property type="project" value="UniProtKB-UniRule"/>
</dbReference>
<comment type="function">
    <text evidence="7">Component of the ESCRT-II complex (endosomal sorting complex required for transport II), which is required for multivesicular body (MVB) formation and sorting of endosomal cargo proteins into MVBs.</text>
</comment>
<dbReference type="PROSITE" id="PS51495">
    <property type="entry name" value="GLUE"/>
    <property type="match status" value="1"/>
</dbReference>
<evidence type="ECO:0000256" key="6">
    <source>
        <dbReference type="ARBA" id="ARBA00030114"/>
    </source>
</evidence>
<dbReference type="FunFam" id="1.10.10.10:FF:000170">
    <property type="entry name" value="Vacuolar protein-sorting-associated protein 36"/>
    <property type="match status" value="1"/>
</dbReference>
<dbReference type="Proteomes" id="UP000051574">
    <property type="component" value="Unassembled WGS sequence"/>
</dbReference>
<evidence type="ECO:0000313" key="10">
    <source>
        <dbReference type="Proteomes" id="UP000051574"/>
    </source>
</evidence>
<dbReference type="InterPro" id="IPR021648">
    <property type="entry name" value="GLUE_dom"/>
</dbReference>
<feature type="domain" description="GLUE N-terminal" evidence="8">
    <location>
        <begin position="1"/>
        <end position="144"/>
    </location>
</feature>
<dbReference type="GO" id="GO:0031902">
    <property type="term" value="C:late endosome membrane"/>
    <property type="evidence" value="ECO:0007669"/>
    <property type="project" value="UniProtKB-UniRule"/>
</dbReference>
<sequence length="385" mass="44133">MNRFEYTESSLMINEYIVAEEVNVRLYDGDQKTVFEGGEVRISTHRLIWCNPGELEAEKLILSLPLFLIKYIQEESPSTFSFSKSKKVVLHLHDPQPDRNEGPQTSSLYDYIKLSFREGYRKNIISIIHDCLQERRWEIKIEQSIKKTPQIKLRTGIVGIERSIQEKQKATDKSISIAFQDLDKLMTMAKDMVRLSNNISAKIKEKQGDITEDETVRFKSYLLSLGIDDPVTRDSYKSDNQYYRSLAKQISDIIAEPIADVGGMMALTDVFCRVNRARGLELLSPEDLLNACRIMHSLNLPLKLYQFDSGVKVLQLQTLDNENVANITSELIEEKGSVTAEELARLLNISIILARQRLMVTETCGKCCRDESIEGLRFYPNLFLS</sequence>
<name>A0A0T6BF56_9SCAR</name>
<dbReference type="InterPro" id="IPR036388">
    <property type="entry name" value="WH-like_DNA-bd_sf"/>
</dbReference>
<gene>
    <name evidence="9" type="ORF">AMK59_1946</name>
</gene>
<dbReference type="InterPro" id="IPR037855">
    <property type="entry name" value="Vps36"/>
</dbReference>
<dbReference type="InterPro" id="IPR011993">
    <property type="entry name" value="PH-like_dom_sf"/>
</dbReference>
<evidence type="ECO:0000256" key="3">
    <source>
        <dbReference type="ARBA" id="ARBA00022448"/>
    </source>
</evidence>
<dbReference type="SUPFAM" id="SSF50729">
    <property type="entry name" value="PH domain-like"/>
    <property type="match status" value="1"/>
</dbReference>
<comment type="similarity">
    <text evidence="1 7">Belongs to the VPS36 family.</text>
</comment>
<dbReference type="PANTHER" id="PTHR13128:SF12">
    <property type="entry name" value="VACUOLAR PROTEIN-SORTING-ASSOCIATED PROTEIN 36"/>
    <property type="match status" value="1"/>
</dbReference>
<keyword evidence="5 7" id="KW-0653">Protein transport</keyword>